<keyword evidence="4 7" id="KW-0704">Schiff base</keyword>
<dbReference type="InterPro" id="IPR002915">
    <property type="entry name" value="DeoC/FbaB/LacD_aldolase"/>
</dbReference>
<dbReference type="Pfam" id="PF01791">
    <property type="entry name" value="DeoC"/>
    <property type="match status" value="1"/>
</dbReference>
<evidence type="ECO:0000256" key="6">
    <source>
        <dbReference type="ARBA" id="ARBA00056337"/>
    </source>
</evidence>
<dbReference type="EMBL" id="FOQD01000013">
    <property type="protein sequence ID" value="SFI85735.1"/>
    <property type="molecule type" value="Genomic_DNA"/>
</dbReference>
<comment type="catalytic activity">
    <reaction evidence="5 7">
        <text>2-deoxy-D-ribose 5-phosphate = D-glyceraldehyde 3-phosphate + acetaldehyde</text>
        <dbReference type="Rhea" id="RHEA:12821"/>
        <dbReference type="ChEBI" id="CHEBI:15343"/>
        <dbReference type="ChEBI" id="CHEBI:59776"/>
        <dbReference type="ChEBI" id="CHEBI:62877"/>
        <dbReference type="EC" id="4.1.2.4"/>
    </reaction>
</comment>
<feature type="active site" description="Schiff-base intermediate with acetaldehyde" evidence="7">
    <location>
        <position position="156"/>
    </location>
</feature>
<keyword evidence="3 7" id="KW-0456">Lyase</keyword>
<keyword evidence="9" id="KW-1185">Reference proteome</keyword>
<dbReference type="NCBIfam" id="TIGR00126">
    <property type="entry name" value="deoC"/>
    <property type="match status" value="1"/>
</dbReference>
<dbReference type="SMART" id="SM01133">
    <property type="entry name" value="DeoC"/>
    <property type="match status" value="1"/>
</dbReference>
<reference evidence="9" key="1">
    <citation type="submission" date="2016-10" db="EMBL/GenBank/DDBJ databases">
        <authorList>
            <person name="Varghese N."/>
            <person name="Submissions S."/>
        </authorList>
    </citation>
    <scope>NUCLEOTIDE SEQUENCE [LARGE SCALE GENOMIC DNA]</scope>
    <source>
        <strain evidence="9">DSM 26348</strain>
    </source>
</reference>
<dbReference type="RefSeq" id="WP_092052096.1">
    <property type="nucleotide sequence ID" value="NZ_FOQD01000013.1"/>
</dbReference>
<evidence type="ECO:0000256" key="2">
    <source>
        <dbReference type="ARBA" id="ARBA00022490"/>
    </source>
</evidence>
<evidence type="ECO:0000256" key="3">
    <source>
        <dbReference type="ARBA" id="ARBA00023239"/>
    </source>
</evidence>
<gene>
    <name evidence="7" type="primary">deoC</name>
    <name evidence="8" type="ORF">SAMN05421753_1132</name>
</gene>
<evidence type="ECO:0000256" key="7">
    <source>
        <dbReference type="HAMAP-Rule" id="MF_00114"/>
    </source>
</evidence>
<dbReference type="PIRSF" id="PIRSF001357">
    <property type="entry name" value="DeoC"/>
    <property type="match status" value="1"/>
</dbReference>
<dbReference type="Gene3D" id="3.20.20.70">
    <property type="entry name" value="Aldolase class I"/>
    <property type="match status" value="1"/>
</dbReference>
<dbReference type="CDD" id="cd00959">
    <property type="entry name" value="DeoC"/>
    <property type="match status" value="1"/>
</dbReference>
<evidence type="ECO:0000313" key="9">
    <source>
        <dbReference type="Proteomes" id="UP000199518"/>
    </source>
</evidence>
<evidence type="ECO:0000256" key="4">
    <source>
        <dbReference type="ARBA" id="ARBA00023270"/>
    </source>
</evidence>
<organism evidence="8 9">
    <name type="scientific">Planctomicrobium piriforme</name>
    <dbReference type="NCBI Taxonomy" id="1576369"/>
    <lineage>
        <taxon>Bacteria</taxon>
        <taxon>Pseudomonadati</taxon>
        <taxon>Planctomycetota</taxon>
        <taxon>Planctomycetia</taxon>
        <taxon>Planctomycetales</taxon>
        <taxon>Planctomycetaceae</taxon>
        <taxon>Planctomicrobium</taxon>
    </lineage>
</organism>
<dbReference type="EC" id="4.1.2.4" evidence="7"/>
<dbReference type="PANTHER" id="PTHR10889">
    <property type="entry name" value="DEOXYRIBOSE-PHOSPHATE ALDOLASE"/>
    <property type="match status" value="1"/>
</dbReference>
<dbReference type="InterPro" id="IPR028581">
    <property type="entry name" value="DeoC_typeI"/>
</dbReference>
<dbReference type="UniPathway" id="UPA00002">
    <property type="reaction ID" value="UER00468"/>
</dbReference>
<evidence type="ECO:0000256" key="5">
    <source>
        <dbReference type="ARBA" id="ARBA00048791"/>
    </source>
</evidence>
<keyword evidence="2 7" id="KW-0963">Cytoplasm</keyword>
<dbReference type="Proteomes" id="UP000199518">
    <property type="component" value="Unassembled WGS sequence"/>
</dbReference>
<name>A0A1I3LMM2_9PLAN</name>
<comment type="pathway">
    <text evidence="7">Carbohydrate degradation; 2-deoxy-D-ribose 1-phosphate degradation; D-glyceraldehyde 3-phosphate and acetaldehyde from 2-deoxy-alpha-D-ribose 1-phosphate: step 2/2.</text>
</comment>
<feature type="active site" description="Proton donor/acceptor" evidence="7">
    <location>
        <position position="185"/>
    </location>
</feature>
<comment type="function">
    <text evidence="6 7">Catalyzes a reversible aldol reaction between acetaldehyde and D-glyceraldehyde 3-phosphate to generate 2-deoxy-D-ribose 5-phosphate.</text>
</comment>
<dbReference type="STRING" id="1576369.SAMN05421753_1132"/>
<dbReference type="GO" id="GO:0004139">
    <property type="term" value="F:deoxyribose-phosphate aldolase activity"/>
    <property type="evidence" value="ECO:0007669"/>
    <property type="project" value="UniProtKB-UniRule"/>
</dbReference>
<accession>A0A1I3LMM2</accession>
<dbReference type="GO" id="GO:0005737">
    <property type="term" value="C:cytoplasm"/>
    <property type="evidence" value="ECO:0007669"/>
    <property type="project" value="UniProtKB-SubCell"/>
</dbReference>
<proteinExistence type="inferred from homology"/>
<dbReference type="InterPro" id="IPR013785">
    <property type="entry name" value="Aldolase_TIM"/>
</dbReference>
<evidence type="ECO:0000256" key="1">
    <source>
        <dbReference type="ARBA" id="ARBA00010936"/>
    </source>
</evidence>
<dbReference type="GO" id="GO:0009264">
    <property type="term" value="P:deoxyribonucleotide catabolic process"/>
    <property type="evidence" value="ECO:0007669"/>
    <property type="project" value="UniProtKB-UniRule"/>
</dbReference>
<evidence type="ECO:0000313" key="8">
    <source>
        <dbReference type="EMBL" id="SFI85735.1"/>
    </source>
</evidence>
<dbReference type="AlphaFoldDB" id="A0A1I3LMM2"/>
<dbReference type="GO" id="GO:0016052">
    <property type="term" value="P:carbohydrate catabolic process"/>
    <property type="evidence" value="ECO:0007669"/>
    <property type="project" value="TreeGrafter"/>
</dbReference>
<dbReference type="HAMAP" id="MF_00114">
    <property type="entry name" value="DeoC_type1"/>
    <property type="match status" value="1"/>
</dbReference>
<dbReference type="GO" id="GO:0006018">
    <property type="term" value="P:2-deoxyribose 1-phosphate catabolic process"/>
    <property type="evidence" value="ECO:0007669"/>
    <property type="project" value="UniProtKB-UniRule"/>
</dbReference>
<dbReference type="OrthoDB" id="9778711at2"/>
<dbReference type="PANTHER" id="PTHR10889:SF1">
    <property type="entry name" value="DEOXYRIBOSE-PHOSPHATE ALDOLASE"/>
    <property type="match status" value="1"/>
</dbReference>
<dbReference type="SUPFAM" id="SSF51569">
    <property type="entry name" value="Aldolase"/>
    <property type="match status" value="1"/>
</dbReference>
<dbReference type="FunFam" id="3.20.20.70:FF:000044">
    <property type="entry name" value="Deoxyribose-phosphate aldolase"/>
    <property type="match status" value="1"/>
</dbReference>
<comment type="subcellular location">
    <subcellularLocation>
        <location evidence="7">Cytoplasm</location>
    </subcellularLocation>
</comment>
<protein>
    <recommendedName>
        <fullName evidence="7">Deoxyribose-phosphate aldolase</fullName>
        <shortName evidence="7">DERA</shortName>
        <ecNumber evidence="7">4.1.2.4</ecNumber>
    </recommendedName>
    <alternativeName>
        <fullName evidence="7">2-deoxy-D-ribose 5-phosphate aldolase</fullName>
    </alternativeName>
    <alternativeName>
        <fullName evidence="7">Phosphodeoxyriboaldolase</fullName>
        <shortName evidence="7">Deoxyriboaldolase</shortName>
    </alternativeName>
</protein>
<feature type="active site" description="Proton donor/acceptor" evidence="7">
    <location>
        <position position="92"/>
    </location>
</feature>
<comment type="similarity">
    <text evidence="1 7">Belongs to the DeoC/FbaB aldolase family. DeoC type 1 subfamily.</text>
</comment>
<dbReference type="InterPro" id="IPR011343">
    <property type="entry name" value="DeoC"/>
</dbReference>
<sequence>MNYHDISRMIDHALLSPRLTAADLDAGIDLALRYEVASACIMPYALRHCAERLSGTGVKASTTIGFPHGSQPTSVKQFEAEHAIANGCEELDMVVNISQVLSGAWDAVRTDIQAVIAPAHAAGRKVKVIFETCDLLNDHKRRLCDICGELNADWVKTSTGFSTQGATLADVQLMRACSPPHVQVKAAGGVRTFDDLLAFRTAGATRIGTSKTRELLEACRTRLSLPPLSASGVSTTGY</sequence>